<organism evidence="2 3">
    <name type="scientific">Demequina lignilytica</name>
    <dbReference type="NCBI Taxonomy" id="3051663"/>
    <lineage>
        <taxon>Bacteria</taxon>
        <taxon>Bacillati</taxon>
        <taxon>Actinomycetota</taxon>
        <taxon>Actinomycetes</taxon>
        <taxon>Micrococcales</taxon>
        <taxon>Demequinaceae</taxon>
        <taxon>Demequina</taxon>
    </lineage>
</organism>
<proteinExistence type="predicted"/>
<gene>
    <name evidence="2" type="ORF">QQ002_08255</name>
</gene>
<dbReference type="SUPFAM" id="SSF53756">
    <property type="entry name" value="UDP-Glycosyltransferase/glycogen phosphorylase"/>
    <property type="match status" value="1"/>
</dbReference>
<reference evidence="2 3" key="1">
    <citation type="submission" date="2023-06" db="EMBL/GenBank/DDBJ databases">
        <title>SYSU T0a273.</title>
        <authorList>
            <person name="Gao L."/>
            <person name="Fang B.-Z."/>
            <person name="Li W.-J."/>
        </authorList>
    </citation>
    <scope>NUCLEOTIDE SEQUENCE [LARGE SCALE GENOMIC DNA]</scope>
    <source>
        <strain evidence="2 3">SYSU T0a273</strain>
    </source>
</reference>
<dbReference type="Proteomes" id="UP001172756">
    <property type="component" value="Unassembled WGS sequence"/>
</dbReference>
<name>A0AB35MIG9_9MICO</name>
<dbReference type="InterPro" id="IPR046561">
    <property type="entry name" value="DUF6716"/>
</dbReference>
<dbReference type="EMBL" id="JAUHQB010000004">
    <property type="protein sequence ID" value="MDN4483526.1"/>
    <property type="molecule type" value="Genomic_DNA"/>
</dbReference>
<accession>A0AB35MIG9</accession>
<dbReference type="RefSeq" id="WP_301160366.1">
    <property type="nucleotide sequence ID" value="NZ_JAUHQB010000004.1"/>
</dbReference>
<dbReference type="AlphaFoldDB" id="A0AB35MIG9"/>
<evidence type="ECO:0000313" key="2">
    <source>
        <dbReference type="EMBL" id="MDN4483526.1"/>
    </source>
</evidence>
<dbReference type="Pfam" id="PF20471">
    <property type="entry name" value="DUF6716"/>
    <property type="match status" value="1"/>
</dbReference>
<protein>
    <submittedName>
        <fullName evidence="2">Uncharacterized protein</fullName>
    </submittedName>
</protein>
<sequence>MTRTPPPRLLVVADSDSYLKWAVSRVIEARRIWDVELVVVRNAVTPSAAQRHAAVDGRLPDPEVIRYSELVARLRSHRPDVLLLACRGPLIQLLLEETFLGEPPCDVALAGIPGIWMPPTALGLELRSAADLMIVHSARERRDVDAVLPLGNLRATGLASLIEADPLAGEERRRVVFAPQALVPRTVEQRRALLAGLITAARRHPDHDVVIKLRGEEGEAQTHAEFASFPQLAEEVSRTEWPRNLTFGHGPLREHLVGCAGFVTVSSTAALEAVAAGVPTLCLDDFGVSADVINAVFDGSGLFGTLEDLAELRFHTPDPGWMRDNYFHGHEADDWIDTTARLLSQARQGGRPAYRAPRRGVRGNLSRARRRFEALGAEDTAARRVLGIVARTGARAVRRALKRSRRAGSPDAITLSPSS</sequence>
<comment type="caution">
    <text evidence="2">The sequence shown here is derived from an EMBL/GenBank/DDBJ whole genome shotgun (WGS) entry which is preliminary data.</text>
</comment>
<feature type="region of interest" description="Disordered" evidence="1">
    <location>
        <begin position="400"/>
        <end position="419"/>
    </location>
</feature>
<evidence type="ECO:0000313" key="3">
    <source>
        <dbReference type="Proteomes" id="UP001172756"/>
    </source>
</evidence>
<evidence type="ECO:0000256" key="1">
    <source>
        <dbReference type="SAM" id="MobiDB-lite"/>
    </source>
</evidence>